<evidence type="ECO:0000313" key="12">
    <source>
        <dbReference type="Proteomes" id="UP001178461"/>
    </source>
</evidence>
<evidence type="ECO:0000256" key="1">
    <source>
        <dbReference type="ARBA" id="ARBA00004236"/>
    </source>
</evidence>
<comment type="subcellular location">
    <subcellularLocation>
        <location evidence="1">Cell membrane</location>
    </subcellularLocation>
    <subcellularLocation>
        <location evidence="2">Secreted</location>
    </subcellularLocation>
</comment>
<evidence type="ECO:0000256" key="8">
    <source>
        <dbReference type="ARBA" id="ARBA00023180"/>
    </source>
</evidence>
<dbReference type="AlphaFoldDB" id="A0AA35P8G8"/>
<keyword evidence="4" id="KW-0964">Secreted</keyword>
<evidence type="ECO:0000256" key="3">
    <source>
        <dbReference type="ARBA" id="ARBA00022475"/>
    </source>
</evidence>
<dbReference type="CDD" id="cd23543">
    <property type="entry name" value="TFP_LU_ECD_Ly6E"/>
    <property type="match status" value="1"/>
</dbReference>
<evidence type="ECO:0000256" key="5">
    <source>
        <dbReference type="ARBA" id="ARBA00022729"/>
    </source>
</evidence>
<dbReference type="Gene3D" id="2.10.60.10">
    <property type="entry name" value="CD59"/>
    <property type="match status" value="1"/>
</dbReference>
<feature type="signal peptide" evidence="9">
    <location>
        <begin position="1"/>
        <end position="20"/>
    </location>
</feature>
<feature type="domain" description="UPAR/Ly6" evidence="10">
    <location>
        <begin position="21"/>
        <end position="110"/>
    </location>
</feature>
<keyword evidence="5 9" id="KW-0732">Signal</keyword>
<keyword evidence="12" id="KW-1185">Reference proteome</keyword>
<reference evidence="11" key="1">
    <citation type="submission" date="2022-12" db="EMBL/GenBank/DDBJ databases">
        <authorList>
            <person name="Alioto T."/>
            <person name="Alioto T."/>
            <person name="Gomez Garrido J."/>
        </authorList>
    </citation>
    <scope>NUCLEOTIDE SEQUENCE</scope>
</reference>
<evidence type="ECO:0000256" key="7">
    <source>
        <dbReference type="ARBA" id="ARBA00023157"/>
    </source>
</evidence>
<evidence type="ECO:0000256" key="2">
    <source>
        <dbReference type="ARBA" id="ARBA00004613"/>
    </source>
</evidence>
<proteinExistence type="predicted"/>
<dbReference type="EMBL" id="OX395132">
    <property type="protein sequence ID" value="CAI5778899.1"/>
    <property type="molecule type" value="Genomic_DNA"/>
</dbReference>
<dbReference type="InterPro" id="IPR051110">
    <property type="entry name" value="Ly-6/neurotoxin-like_GPI-ap"/>
</dbReference>
<feature type="chain" id="PRO_5041436074" description="UPAR/Ly6 domain-containing protein" evidence="9">
    <location>
        <begin position="21"/>
        <end position="126"/>
    </location>
</feature>
<dbReference type="InterPro" id="IPR035076">
    <property type="entry name" value="Toxin/TOLIP"/>
</dbReference>
<dbReference type="SMART" id="SM00134">
    <property type="entry name" value="LU"/>
    <property type="match status" value="1"/>
</dbReference>
<name>A0AA35P8G8_9SAUR</name>
<keyword evidence="3" id="KW-1003">Cell membrane</keyword>
<dbReference type="Proteomes" id="UP001178461">
    <property type="component" value="Chromosome 7"/>
</dbReference>
<keyword evidence="7" id="KW-1015">Disulfide bond</keyword>
<dbReference type="GO" id="GO:0005576">
    <property type="term" value="C:extracellular region"/>
    <property type="evidence" value="ECO:0007669"/>
    <property type="project" value="UniProtKB-SubCell"/>
</dbReference>
<dbReference type="InterPro" id="IPR045860">
    <property type="entry name" value="Snake_toxin-like_sf"/>
</dbReference>
<evidence type="ECO:0000256" key="6">
    <source>
        <dbReference type="ARBA" id="ARBA00023136"/>
    </source>
</evidence>
<evidence type="ECO:0000259" key="10">
    <source>
        <dbReference type="SMART" id="SM00134"/>
    </source>
</evidence>
<gene>
    <name evidence="11" type="ORF">PODLI_1B041343</name>
</gene>
<evidence type="ECO:0000256" key="4">
    <source>
        <dbReference type="ARBA" id="ARBA00022525"/>
    </source>
</evidence>
<dbReference type="PANTHER" id="PTHR16983">
    <property type="entry name" value="UPAR/LY6 DOMAIN-CONTAINING PROTEIN"/>
    <property type="match status" value="1"/>
</dbReference>
<dbReference type="Pfam" id="PF00087">
    <property type="entry name" value="Toxin_TOLIP"/>
    <property type="match status" value="1"/>
</dbReference>
<dbReference type="PANTHER" id="PTHR16983:SF30">
    <property type="entry name" value="LYMPHOCYTE ANTIGEN 6 COMPLEX, LOCUS E-RELATED"/>
    <property type="match status" value="1"/>
</dbReference>
<dbReference type="InterPro" id="IPR016054">
    <property type="entry name" value="LY6_UPA_recep-like"/>
</dbReference>
<dbReference type="GO" id="GO:0005886">
    <property type="term" value="C:plasma membrane"/>
    <property type="evidence" value="ECO:0007669"/>
    <property type="project" value="UniProtKB-SubCell"/>
</dbReference>
<dbReference type="SUPFAM" id="SSF57302">
    <property type="entry name" value="Snake toxin-like"/>
    <property type="match status" value="1"/>
</dbReference>
<organism evidence="11 12">
    <name type="scientific">Podarcis lilfordi</name>
    <name type="common">Lilford's wall lizard</name>
    <dbReference type="NCBI Taxonomy" id="74358"/>
    <lineage>
        <taxon>Eukaryota</taxon>
        <taxon>Metazoa</taxon>
        <taxon>Chordata</taxon>
        <taxon>Craniata</taxon>
        <taxon>Vertebrata</taxon>
        <taxon>Euteleostomi</taxon>
        <taxon>Lepidosauria</taxon>
        <taxon>Squamata</taxon>
        <taxon>Bifurcata</taxon>
        <taxon>Unidentata</taxon>
        <taxon>Episquamata</taxon>
        <taxon>Laterata</taxon>
        <taxon>Lacertibaenia</taxon>
        <taxon>Lacertidae</taxon>
        <taxon>Podarcis</taxon>
    </lineage>
</organism>
<keyword evidence="8" id="KW-0325">Glycoprotein</keyword>
<evidence type="ECO:0000313" key="11">
    <source>
        <dbReference type="EMBL" id="CAI5778899.1"/>
    </source>
</evidence>
<evidence type="ECO:0000256" key="9">
    <source>
        <dbReference type="SAM" id="SignalP"/>
    </source>
</evidence>
<sequence length="126" mass="13333">MKASFAALLAVLLCVERVASLTCFHCENEENNWNCLKPKTCGDSDKYCVTKFFGGGVGDNKKQSISKYCSPLCPQGGIDLGVMAFSIKCCESELCNLSGASGVKSSSLILVAGTLASLLYIFGAKL</sequence>
<accession>A0AA35P8G8</accession>
<dbReference type="GO" id="GO:0030550">
    <property type="term" value="F:acetylcholine receptor inhibitor activity"/>
    <property type="evidence" value="ECO:0007669"/>
    <property type="project" value="TreeGrafter"/>
</dbReference>
<keyword evidence="6" id="KW-0472">Membrane</keyword>
<dbReference type="FunFam" id="2.10.60.10:FF:000003">
    <property type="entry name" value="lymphocyte antigen 6E isoform X1"/>
    <property type="match status" value="1"/>
</dbReference>
<protein>
    <recommendedName>
        <fullName evidence="10">UPAR/Ly6 domain-containing protein</fullName>
    </recommendedName>
</protein>